<evidence type="ECO:0000313" key="2">
    <source>
        <dbReference type="Proteomes" id="UP000178656"/>
    </source>
</evidence>
<accession>A0A1F5T7V2</accession>
<reference evidence="1 2" key="1">
    <citation type="journal article" date="2016" name="Nat. Commun.">
        <title>Thousands of microbial genomes shed light on interconnected biogeochemical processes in an aquifer system.</title>
        <authorList>
            <person name="Anantharaman K."/>
            <person name="Brown C.T."/>
            <person name="Hug L.A."/>
            <person name="Sharon I."/>
            <person name="Castelle C.J."/>
            <person name="Probst A.J."/>
            <person name="Thomas B.C."/>
            <person name="Singh A."/>
            <person name="Wilkins M.J."/>
            <person name="Karaoz U."/>
            <person name="Brodie E.L."/>
            <person name="Williams K.H."/>
            <person name="Hubbard S.S."/>
            <person name="Banfield J.F."/>
        </authorList>
    </citation>
    <scope>NUCLEOTIDE SEQUENCE [LARGE SCALE GENOMIC DNA]</scope>
</reference>
<gene>
    <name evidence="1" type="ORF">A2482_03085</name>
</gene>
<dbReference type="Proteomes" id="UP000178656">
    <property type="component" value="Unassembled WGS sequence"/>
</dbReference>
<dbReference type="EMBL" id="MFGM01000059">
    <property type="protein sequence ID" value="OGF35070.1"/>
    <property type="molecule type" value="Genomic_DNA"/>
</dbReference>
<dbReference type="AlphaFoldDB" id="A0A1F5T7V2"/>
<comment type="caution">
    <text evidence="1">The sequence shown here is derived from an EMBL/GenBank/DDBJ whole genome shotgun (WGS) entry which is preliminary data.</text>
</comment>
<organism evidence="1 2">
    <name type="scientific">Candidatus Falkowbacteria bacterium RIFOXYC2_FULL_48_21</name>
    <dbReference type="NCBI Taxonomy" id="1798005"/>
    <lineage>
        <taxon>Bacteria</taxon>
        <taxon>Candidatus Falkowiibacteriota</taxon>
    </lineage>
</organism>
<evidence type="ECO:0000313" key="1">
    <source>
        <dbReference type="EMBL" id="OGF35070.1"/>
    </source>
</evidence>
<protein>
    <submittedName>
        <fullName evidence="1">Uncharacterized protein</fullName>
    </submittedName>
</protein>
<proteinExistence type="predicted"/>
<name>A0A1F5T7V2_9BACT</name>
<sequence length="92" mass="10259">MEIIVTENNLNKSYVAFMSGTEDKPLVNETTVTELAKWLRKDKAAKHLSERNGQLVISFHGANGAPTKELEICYNASDHEAIRQEIEAAITN</sequence>